<feature type="domain" description="SAF" evidence="2">
    <location>
        <begin position="56"/>
        <end position="117"/>
    </location>
</feature>
<sequence length="241" mass="24489">MDLLRRLRRRDRTPATSDRPAAHRVRRWRRAGAVACAALAVGTGVQAVAPPPPETARAVVAAGDVAPGTPLAEEHLEEVELPQDAVTWSPVGADALVGRTVAVPLAAGDPVTERALLPDGRQVPAGQELVFLPVLDPPVLQAAGSGSTVRLIERETGRTVARRATVRGSVAPDPESPDAVGGLWVALTPEESDAVAGAGGAATGLDTPVAVVLVAPAGKGAGALGPDDPEKSDDSRTKVAG</sequence>
<dbReference type="Proteomes" id="UP000234206">
    <property type="component" value="Unassembled WGS sequence"/>
</dbReference>
<dbReference type="OrthoDB" id="4879413at2"/>
<reference evidence="3 4" key="1">
    <citation type="submission" date="2017-12" db="EMBL/GenBank/DDBJ databases">
        <title>Phylogenetic diversity of female urinary microbiome.</title>
        <authorList>
            <person name="Thomas-White K."/>
            <person name="Wolfe A.J."/>
        </authorList>
    </citation>
    <scope>NUCLEOTIDE SEQUENCE [LARGE SCALE GENOMIC DNA]</scope>
    <source>
        <strain evidence="3 4">UMB1298</strain>
    </source>
</reference>
<dbReference type="EMBL" id="PKIZ01000014">
    <property type="protein sequence ID" value="PKZ41359.1"/>
    <property type="molecule type" value="Genomic_DNA"/>
</dbReference>
<dbReference type="CDD" id="cd11614">
    <property type="entry name" value="SAF_CpaB_FlgA_like"/>
    <property type="match status" value="1"/>
</dbReference>
<feature type="region of interest" description="Disordered" evidence="1">
    <location>
        <begin position="1"/>
        <end position="23"/>
    </location>
</feature>
<dbReference type="RefSeq" id="WP_101849790.1">
    <property type="nucleotide sequence ID" value="NZ_JBHLVH010000006.1"/>
</dbReference>
<proteinExistence type="predicted"/>
<dbReference type="Pfam" id="PF08666">
    <property type="entry name" value="SAF"/>
    <property type="match status" value="1"/>
</dbReference>
<dbReference type="SMART" id="SM00858">
    <property type="entry name" value="SAF"/>
    <property type="match status" value="1"/>
</dbReference>
<protein>
    <recommendedName>
        <fullName evidence="2">SAF domain-containing protein</fullName>
    </recommendedName>
</protein>
<gene>
    <name evidence="3" type="ORF">CYJ76_08025</name>
</gene>
<accession>A0A2I1P9Q3</accession>
<organism evidence="3 4">
    <name type="scientific">Kytococcus schroeteri</name>
    <dbReference type="NCBI Taxonomy" id="138300"/>
    <lineage>
        <taxon>Bacteria</taxon>
        <taxon>Bacillati</taxon>
        <taxon>Actinomycetota</taxon>
        <taxon>Actinomycetes</taxon>
        <taxon>Micrococcales</taxon>
        <taxon>Kytococcaceae</taxon>
        <taxon>Kytococcus</taxon>
    </lineage>
</organism>
<dbReference type="AlphaFoldDB" id="A0A2I1P9Q3"/>
<feature type="compositionally biased region" description="Basic and acidic residues" evidence="1">
    <location>
        <begin position="228"/>
        <end position="241"/>
    </location>
</feature>
<evidence type="ECO:0000259" key="2">
    <source>
        <dbReference type="SMART" id="SM00858"/>
    </source>
</evidence>
<evidence type="ECO:0000313" key="4">
    <source>
        <dbReference type="Proteomes" id="UP000234206"/>
    </source>
</evidence>
<dbReference type="InterPro" id="IPR013974">
    <property type="entry name" value="SAF"/>
</dbReference>
<evidence type="ECO:0000313" key="3">
    <source>
        <dbReference type="EMBL" id="PKZ41359.1"/>
    </source>
</evidence>
<feature type="region of interest" description="Disordered" evidence="1">
    <location>
        <begin position="219"/>
        <end position="241"/>
    </location>
</feature>
<name>A0A2I1P9Q3_9MICO</name>
<keyword evidence="4" id="KW-1185">Reference proteome</keyword>
<evidence type="ECO:0000256" key="1">
    <source>
        <dbReference type="SAM" id="MobiDB-lite"/>
    </source>
</evidence>
<comment type="caution">
    <text evidence="3">The sequence shown here is derived from an EMBL/GenBank/DDBJ whole genome shotgun (WGS) entry which is preliminary data.</text>
</comment>
<feature type="compositionally biased region" description="Basic residues" evidence="1">
    <location>
        <begin position="1"/>
        <end position="11"/>
    </location>
</feature>